<keyword evidence="3" id="KW-1185">Reference proteome</keyword>
<evidence type="ECO:0000313" key="2">
    <source>
        <dbReference type="EMBL" id="MET3732851.1"/>
    </source>
</evidence>
<reference evidence="2 3" key="1">
    <citation type="submission" date="2024-06" db="EMBL/GenBank/DDBJ databases">
        <title>Genomic Encyclopedia of Type Strains, Phase IV (KMG-IV): sequencing the most valuable type-strain genomes for metagenomic binning, comparative biology and taxonomic classification.</title>
        <authorList>
            <person name="Goeker M."/>
        </authorList>
    </citation>
    <scope>NUCLEOTIDE SEQUENCE [LARGE SCALE GENOMIC DNA]</scope>
    <source>
        <strain evidence="2 3">DSM 29388</strain>
    </source>
</reference>
<dbReference type="EC" id="5.4.99.2" evidence="2"/>
<comment type="caution">
    <text evidence="2">The sequence shown here is derived from an EMBL/GenBank/DDBJ whole genome shotgun (WGS) entry which is preliminary data.</text>
</comment>
<dbReference type="InterPro" id="IPR006099">
    <property type="entry name" value="MeMalonylCoA_mutase_a/b_cat"/>
</dbReference>
<dbReference type="PANTHER" id="PTHR48101:SF1">
    <property type="entry name" value="METHYLMALONYL-COA MUTASE, LARGE SUBUNIT"/>
    <property type="match status" value="1"/>
</dbReference>
<dbReference type="Gene3D" id="3.20.20.240">
    <property type="entry name" value="Methylmalonyl-CoA mutase"/>
    <property type="match status" value="1"/>
</dbReference>
<proteinExistence type="predicted"/>
<dbReference type="InterPro" id="IPR016176">
    <property type="entry name" value="Cbl-dep_enz_cat"/>
</dbReference>
<organism evidence="2 3">
    <name type="scientific">Moheibacter stercoris</name>
    <dbReference type="NCBI Taxonomy" id="1628251"/>
    <lineage>
        <taxon>Bacteria</taxon>
        <taxon>Pseudomonadati</taxon>
        <taxon>Bacteroidota</taxon>
        <taxon>Flavobacteriia</taxon>
        <taxon>Flavobacteriales</taxon>
        <taxon>Weeksellaceae</taxon>
        <taxon>Moheibacter</taxon>
    </lineage>
</organism>
<gene>
    <name evidence="2" type="ORF">ABID46_002442</name>
</gene>
<evidence type="ECO:0000313" key="3">
    <source>
        <dbReference type="Proteomes" id="UP001549146"/>
    </source>
</evidence>
<feature type="domain" description="Methylmalonyl-CoA mutase alpha/beta chain catalytic" evidence="1">
    <location>
        <begin position="132"/>
        <end position="405"/>
    </location>
</feature>
<protein>
    <submittedName>
        <fullName evidence="2">Methylmalonyl-CoA mutase</fullName>
        <ecNumber evidence="2">5.4.99.2</ecNumber>
    </submittedName>
</protein>
<dbReference type="GO" id="GO:0004494">
    <property type="term" value="F:methylmalonyl-CoA mutase activity"/>
    <property type="evidence" value="ECO:0007669"/>
    <property type="project" value="UniProtKB-EC"/>
</dbReference>
<accession>A0ABV2LWC4</accession>
<dbReference type="Proteomes" id="UP001549146">
    <property type="component" value="Unassembled WGS sequence"/>
</dbReference>
<keyword evidence="2" id="KW-0413">Isomerase</keyword>
<dbReference type="Pfam" id="PF01642">
    <property type="entry name" value="MM_CoA_mutase"/>
    <property type="match status" value="1"/>
</dbReference>
<sequence>MSQASDFQQLSIAEWKLKVQAELAGLDYNEVLVFDTAEGIQVKPVYTEEDRNPATSQPIDTAKDWKIIGKFRPEVQQDYSYLYGFEVDSTQLESIQNLPQYLDLFISVEKPAEFLNNAENSSLKNLQYLGLDVIGNLAKTGNWYQSQEEDFALAQKALENSSFEKSILVDAALYQNAGANHVQQIALAVAHGVEYLEKLGAEAASKIYFKTAVGGNYFFEMAKLRALRKLWNLILESYETKAETFIYAETSLRNKSLLDVQNNLIRSGLEASAAIQGKADVVQVLPLDEIQGSNPFTEELASKQQLLLQKESYFDKFEDPISGSYFVENVSEIMTKNALEVFQKIEADGGFLKGLFEGSIQKMIQKSADKEQQAFDEGKIILIGVNKFKNPADQIQKIEKPTNEIRTQIQPIFPKRLAETIENKQ</sequence>
<name>A0ABV2LWC4_9FLAO</name>
<dbReference type="SUPFAM" id="SSF51703">
    <property type="entry name" value="Cobalamin (vitamin B12)-dependent enzymes"/>
    <property type="match status" value="1"/>
</dbReference>
<dbReference type="RefSeq" id="WP_354510465.1">
    <property type="nucleotide sequence ID" value="NZ_JBEPMO010000021.1"/>
</dbReference>
<evidence type="ECO:0000259" key="1">
    <source>
        <dbReference type="Pfam" id="PF01642"/>
    </source>
</evidence>
<dbReference type="EMBL" id="JBEPMO010000021">
    <property type="protein sequence ID" value="MET3732851.1"/>
    <property type="molecule type" value="Genomic_DNA"/>
</dbReference>
<dbReference type="PANTHER" id="PTHR48101">
    <property type="entry name" value="METHYLMALONYL-COA MUTASE, MITOCHONDRIAL-RELATED"/>
    <property type="match status" value="1"/>
</dbReference>